<accession>A0A978VQH6</accession>
<dbReference type="Proteomes" id="UP000813462">
    <property type="component" value="Unassembled WGS sequence"/>
</dbReference>
<dbReference type="InterPro" id="IPR002110">
    <property type="entry name" value="Ankyrin_rpt"/>
</dbReference>
<keyword evidence="1" id="KW-0812">Transmembrane</keyword>
<dbReference type="Gene3D" id="1.25.40.20">
    <property type="entry name" value="Ankyrin repeat-containing domain"/>
    <property type="match status" value="1"/>
</dbReference>
<evidence type="ECO:0000313" key="3">
    <source>
        <dbReference type="Proteomes" id="UP000813462"/>
    </source>
</evidence>
<evidence type="ECO:0000256" key="1">
    <source>
        <dbReference type="SAM" id="Phobius"/>
    </source>
</evidence>
<keyword evidence="1" id="KW-0472">Membrane</keyword>
<protein>
    <submittedName>
        <fullName evidence="2">Uncharacterized protein</fullName>
    </submittedName>
</protein>
<dbReference type="PANTHER" id="PTHR24121:SF16">
    <property type="entry name" value="NON-SPECIFIC SERINE_THREONINE PROTEIN KINASE"/>
    <property type="match status" value="1"/>
</dbReference>
<keyword evidence="1" id="KW-1133">Transmembrane helix</keyword>
<organism evidence="2 3">
    <name type="scientific">Ziziphus jujuba var. spinosa</name>
    <dbReference type="NCBI Taxonomy" id="714518"/>
    <lineage>
        <taxon>Eukaryota</taxon>
        <taxon>Viridiplantae</taxon>
        <taxon>Streptophyta</taxon>
        <taxon>Embryophyta</taxon>
        <taxon>Tracheophyta</taxon>
        <taxon>Spermatophyta</taxon>
        <taxon>Magnoliopsida</taxon>
        <taxon>eudicotyledons</taxon>
        <taxon>Gunneridae</taxon>
        <taxon>Pentapetalae</taxon>
        <taxon>rosids</taxon>
        <taxon>fabids</taxon>
        <taxon>Rosales</taxon>
        <taxon>Rhamnaceae</taxon>
        <taxon>Paliureae</taxon>
        <taxon>Ziziphus</taxon>
    </lineage>
</organism>
<dbReference type="SMART" id="SM00248">
    <property type="entry name" value="ANK"/>
    <property type="match status" value="3"/>
</dbReference>
<dbReference type="AlphaFoldDB" id="A0A978VQH6"/>
<dbReference type="EMBL" id="JAEACU010000003">
    <property type="protein sequence ID" value="KAH7537801.1"/>
    <property type="molecule type" value="Genomic_DNA"/>
</dbReference>
<dbReference type="InterPro" id="IPR036770">
    <property type="entry name" value="Ankyrin_rpt-contain_sf"/>
</dbReference>
<evidence type="ECO:0000313" key="2">
    <source>
        <dbReference type="EMBL" id="KAH7537801.1"/>
    </source>
</evidence>
<reference evidence="2" key="1">
    <citation type="journal article" date="2021" name="Front. Plant Sci.">
        <title>Chromosome-Scale Genome Assembly for Chinese Sour Jujube and Insights Into Its Genome Evolution and Domestication Signature.</title>
        <authorList>
            <person name="Shen L.-Y."/>
            <person name="Luo H."/>
            <person name="Wang X.-L."/>
            <person name="Wang X.-M."/>
            <person name="Qiu X.-J."/>
            <person name="Liu H."/>
            <person name="Zhou S.-S."/>
            <person name="Jia K.-H."/>
            <person name="Nie S."/>
            <person name="Bao Y.-T."/>
            <person name="Zhang R.-G."/>
            <person name="Yun Q.-Z."/>
            <person name="Chai Y.-H."/>
            <person name="Lu J.-Y."/>
            <person name="Li Y."/>
            <person name="Zhao S.-W."/>
            <person name="Mao J.-F."/>
            <person name="Jia S.-G."/>
            <person name="Mao Y.-M."/>
        </authorList>
    </citation>
    <scope>NUCLEOTIDE SEQUENCE</scope>
    <source>
        <strain evidence="2">AT0</strain>
        <tissue evidence="2">Leaf</tissue>
    </source>
</reference>
<sequence length="234" mass="26481">MVEAGKKSIVKSKDWSETLTLAASLGHCEMVRYLYTKTDVLDWTQGEQADLFTTCIHIGLTVKVHPMKLQDDVKFLEPIEYEMSPRPISSLSLSLSLCFLFFFFIFLGEDSSDGRFRVRYEFTDVHITLPTQKPPADKPNPKTRNCKTLWLKLSEQGETILHVAALARQEKFAKNLVTNLNREDMEITNNDSNNAFCLAAISGDVKIAKLIVEAGNKELLISKPDESLHCVSFF</sequence>
<dbReference type="SUPFAM" id="SSF48403">
    <property type="entry name" value="Ankyrin repeat"/>
    <property type="match status" value="1"/>
</dbReference>
<feature type="transmembrane region" description="Helical" evidence="1">
    <location>
        <begin position="88"/>
        <end position="107"/>
    </location>
</feature>
<name>A0A978VQH6_ZIZJJ</name>
<comment type="caution">
    <text evidence="2">The sequence shown here is derived from an EMBL/GenBank/DDBJ whole genome shotgun (WGS) entry which is preliminary data.</text>
</comment>
<dbReference type="PANTHER" id="PTHR24121">
    <property type="entry name" value="NO MECHANORECEPTOR POTENTIAL C, ISOFORM D-RELATED"/>
    <property type="match status" value="1"/>
</dbReference>
<proteinExistence type="predicted"/>
<gene>
    <name evidence="2" type="ORF">FEM48_Zijuj03G0131700</name>
</gene>